<comment type="caution">
    <text evidence="1">The sequence shown here is derived from an EMBL/GenBank/DDBJ whole genome shotgun (WGS) entry which is preliminary data.</text>
</comment>
<keyword evidence="2" id="KW-1185">Reference proteome</keyword>
<name>A0A2W2CR46_9ACTN</name>
<reference evidence="1 2" key="1">
    <citation type="submission" date="2018-01" db="EMBL/GenBank/DDBJ databases">
        <title>Draft genome sequence of Salinispora sp. 13K206.</title>
        <authorList>
            <person name="Sahin N."/>
            <person name="Saygin H."/>
            <person name="Ay H."/>
        </authorList>
    </citation>
    <scope>NUCLEOTIDE SEQUENCE [LARGE SCALE GENOMIC DNA]</scope>
    <source>
        <strain evidence="1 2">13K206</strain>
    </source>
</reference>
<accession>A0A2W2CR46</accession>
<protein>
    <submittedName>
        <fullName evidence="1">Uncharacterized protein</fullName>
    </submittedName>
</protein>
<dbReference type="EMBL" id="POUB01000016">
    <property type="protein sequence ID" value="PZG01986.1"/>
    <property type="molecule type" value="Genomic_DNA"/>
</dbReference>
<dbReference type="Proteomes" id="UP000248749">
    <property type="component" value="Unassembled WGS sequence"/>
</dbReference>
<evidence type="ECO:0000313" key="2">
    <source>
        <dbReference type="Proteomes" id="UP000248749"/>
    </source>
</evidence>
<proteinExistence type="predicted"/>
<gene>
    <name evidence="1" type="ORF">C1I99_04660</name>
</gene>
<evidence type="ECO:0000313" key="1">
    <source>
        <dbReference type="EMBL" id="PZG01986.1"/>
    </source>
</evidence>
<sequence length="76" mass="8901">MCAIRQIRAPDLGRLAGACRPQRTWQRKLRAAERAYADVQHHATRRLSVDRRNYRALYWYMGADLRYRLAELPGGS</sequence>
<dbReference type="AlphaFoldDB" id="A0A2W2CR46"/>
<organism evidence="1 2">
    <name type="scientific">Micromonospora deserti</name>
    <dbReference type="NCBI Taxonomy" id="2070366"/>
    <lineage>
        <taxon>Bacteria</taxon>
        <taxon>Bacillati</taxon>
        <taxon>Actinomycetota</taxon>
        <taxon>Actinomycetes</taxon>
        <taxon>Micromonosporales</taxon>
        <taxon>Micromonosporaceae</taxon>
        <taxon>Micromonospora</taxon>
    </lineage>
</organism>